<dbReference type="Pfam" id="PF00185">
    <property type="entry name" value="OTCace"/>
    <property type="match status" value="1"/>
</dbReference>
<evidence type="ECO:0000256" key="6">
    <source>
        <dbReference type="HAMAP-Rule" id="MF_01109"/>
    </source>
</evidence>
<comment type="caution">
    <text evidence="9">The sequence shown here is derived from an EMBL/GenBank/DDBJ whole genome shotgun (WGS) entry which is preliminary data.</text>
</comment>
<dbReference type="GO" id="GO:0016597">
    <property type="term" value="F:amino acid binding"/>
    <property type="evidence" value="ECO:0007669"/>
    <property type="project" value="InterPro"/>
</dbReference>
<comment type="similarity">
    <text evidence="2 6">Belongs to the aspartate/ornithine carbamoyltransferase superfamily. OTCase family.</text>
</comment>
<evidence type="ECO:0000256" key="2">
    <source>
        <dbReference type="ARBA" id="ARBA00007805"/>
    </source>
</evidence>
<feature type="binding site" evidence="6">
    <location>
        <begin position="132"/>
        <end position="135"/>
    </location>
    <ligand>
        <name>carbamoyl phosphate</name>
        <dbReference type="ChEBI" id="CHEBI:58228"/>
    </ligand>
</feature>
<dbReference type="HAMAP" id="MF_01109">
    <property type="entry name" value="OTCase"/>
    <property type="match status" value="1"/>
</dbReference>
<evidence type="ECO:0000313" key="9">
    <source>
        <dbReference type="EMBL" id="KIH82194.1"/>
    </source>
</evidence>
<dbReference type="PATRIC" id="fig|226910.6.peg.4189"/>
<comment type="subcellular location">
    <subcellularLocation>
        <location evidence="6">Cytoplasm</location>
    </subcellularLocation>
</comment>
<proteinExistence type="inferred from homology"/>
<dbReference type="Proteomes" id="UP000031535">
    <property type="component" value="Unassembled WGS sequence"/>
</dbReference>
<dbReference type="GO" id="GO:0042450">
    <property type="term" value="P:L-arginine biosynthetic process via ornithine"/>
    <property type="evidence" value="ECO:0007669"/>
    <property type="project" value="UniProtKB-UniRule"/>
</dbReference>
<dbReference type="InterPro" id="IPR006131">
    <property type="entry name" value="Asp_carbamoyltransf_Asp/Orn-bd"/>
</dbReference>
<dbReference type="SUPFAM" id="SSF53671">
    <property type="entry name" value="Aspartate/ornithine carbamoyltransferase"/>
    <property type="match status" value="1"/>
</dbReference>
<dbReference type="Pfam" id="PF02729">
    <property type="entry name" value="OTCace_N"/>
    <property type="match status" value="1"/>
</dbReference>
<evidence type="ECO:0000256" key="4">
    <source>
        <dbReference type="ARBA" id="ARBA00022679"/>
    </source>
</evidence>
<feature type="binding site" evidence="6">
    <location>
        <begin position="260"/>
        <end position="261"/>
    </location>
    <ligand>
        <name>carbamoyl phosphate</name>
        <dbReference type="ChEBI" id="CHEBI:58228"/>
    </ligand>
</feature>
<dbReference type="InterPro" id="IPR002292">
    <property type="entry name" value="Orn/put_carbamltrans"/>
</dbReference>
<comment type="catalytic activity">
    <reaction evidence="5 6">
        <text>carbamoyl phosphate + L-ornithine = L-citrulline + phosphate + H(+)</text>
        <dbReference type="Rhea" id="RHEA:19513"/>
        <dbReference type="ChEBI" id="CHEBI:15378"/>
        <dbReference type="ChEBI" id="CHEBI:43474"/>
        <dbReference type="ChEBI" id="CHEBI:46911"/>
        <dbReference type="ChEBI" id="CHEBI:57743"/>
        <dbReference type="ChEBI" id="CHEBI:58228"/>
        <dbReference type="EC" id="2.1.3.3"/>
    </reaction>
</comment>
<feature type="domain" description="Aspartate/ornithine carbamoyltransferase carbamoyl-P binding" evidence="8">
    <location>
        <begin position="5"/>
        <end position="145"/>
    </location>
</feature>
<evidence type="ECO:0000256" key="1">
    <source>
        <dbReference type="ARBA" id="ARBA00004975"/>
    </source>
</evidence>
<feature type="binding site" evidence="6">
    <location>
        <position position="105"/>
    </location>
    <ligand>
        <name>carbamoyl phosphate</name>
        <dbReference type="ChEBI" id="CHEBI:58228"/>
    </ligand>
</feature>
<feature type="binding site" evidence="6">
    <location>
        <position position="163"/>
    </location>
    <ligand>
        <name>L-ornithine</name>
        <dbReference type="ChEBI" id="CHEBI:46911"/>
    </ligand>
</feature>
<evidence type="ECO:0000259" key="7">
    <source>
        <dbReference type="Pfam" id="PF00185"/>
    </source>
</evidence>
<dbReference type="AlphaFoldDB" id="A0A0C2E8L7"/>
<dbReference type="STRING" id="226910.UCMB321_4195"/>
<dbReference type="InterPro" id="IPR006130">
    <property type="entry name" value="Asp/Orn_carbamoylTrfase"/>
</dbReference>
<dbReference type="PANTHER" id="PTHR45753:SF3">
    <property type="entry name" value="ORNITHINE TRANSCARBAMYLASE, MITOCHONDRIAL"/>
    <property type="match status" value="1"/>
</dbReference>
<dbReference type="EMBL" id="JXDG01000056">
    <property type="protein sequence ID" value="KIH82194.1"/>
    <property type="molecule type" value="Genomic_DNA"/>
</dbReference>
<feature type="binding site" evidence="6">
    <location>
        <position position="288"/>
    </location>
    <ligand>
        <name>carbamoyl phosphate</name>
        <dbReference type="ChEBI" id="CHEBI:58228"/>
    </ligand>
</feature>
<dbReference type="PANTHER" id="PTHR45753">
    <property type="entry name" value="ORNITHINE CARBAMOYLTRANSFERASE, MITOCHONDRIAL"/>
    <property type="match status" value="1"/>
</dbReference>
<dbReference type="GO" id="GO:0004585">
    <property type="term" value="F:ornithine carbamoyltransferase activity"/>
    <property type="evidence" value="ECO:0007669"/>
    <property type="project" value="UniProtKB-UniRule"/>
</dbReference>
<feature type="binding site" evidence="6">
    <location>
        <begin position="54"/>
        <end position="57"/>
    </location>
    <ligand>
        <name>carbamoyl phosphate</name>
        <dbReference type="ChEBI" id="CHEBI:58228"/>
    </ligand>
</feature>
<name>A0A0C2E8L7_9PSED</name>
<dbReference type="PRINTS" id="PR00102">
    <property type="entry name" value="OTCASE"/>
</dbReference>
<evidence type="ECO:0000259" key="8">
    <source>
        <dbReference type="Pfam" id="PF02729"/>
    </source>
</evidence>
<sequence length="307" mass="34098">MMSARHFLSMMDCTPEELVSVIRRGIELKDLRDRGVLFEPLKGRILGMIFEKSSTRTRVSFEAGMIQLGGQAIFLSPRDTQLGRGEPIGDSAIVLSSMLDVVMLRTFKHSTLTEFAANSRVPVINGLSDDLHPCQLLADMQTFLEHRGSIQGKTVTWIGDGNNMCNSYIEAAIQFDFQLRVSCPEGYDPDPALLARAGGQVQLVRDPREAVRGAHLVSTDVWTSMGQEEETAKRLALFAPLQVTRELLDLAAPDVLFMHCLPAHRGEEISLDLLDDPRSVAWDQAENRLHAQKALLEFLVAPAYRPA</sequence>
<gene>
    <name evidence="9" type="ORF">UCMB321_4195</name>
</gene>
<dbReference type="GO" id="GO:0019240">
    <property type="term" value="P:citrulline biosynthetic process"/>
    <property type="evidence" value="ECO:0007669"/>
    <property type="project" value="TreeGrafter"/>
</dbReference>
<dbReference type="PRINTS" id="PR00100">
    <property type="entry name" value="AOTCASE"/>
</dbReference>
<dbReference type="InterPro" id="IPR006132">
    <property type="entry name" value="Asp/Orn_carbamoyltranf_P-bd"/>
</dbReference>
<dbReference type="Gene3D" id="3.40.50.1370">
    <property type="entry name" value="Aspartate/ornithine carbamoyltransferase"/>
    <property type="match status" value="2"/>
</dbReference>
<organism evidence="9 10">
    <name type="scientific">Pseudomonas batumici</name>
    <dbReference type="NCBI Taxonomy" id="226910"/>
    <lineage>
        <taxon>Bacteria</taxon>
        <taxon>Pseudomonadati</taxon>
        <taxon>Pseudomonadota</taxon>
        <taxon>Gammaproteobacteria</taxon>
        <taxon>Pseudomonadales</taxon>
        <taxon>Pseudomonadaceae</taxon>
        <taxon>Pseudomonas</taxon>
    </lineage>
</organism>
<keyword evidence="10" id="KW-1185">Reference proteome</keyword>
<feature type="domain" description="Aspartate/ornithine carbamoyltransferase Asp/Orn-binding" evidence="7">
    <location>
        <begin position="151"/>
        <end position="298"/>
    </location>
</feature>
<dbReference type="GO" id="GO:0005737">
    <property type="term" value="C:cytoplasm"/>
    <property type="evidence" value="ECO:0007669"/>
    <property type="project" value="UniProtKB-SubCell"/>
</dbReference>
<dbReference type="InterPro" id="IPR036901">
    <property type="entry name" value="Asp/Orn_carbamoylTrfase_sf"/>
</dbReference>
<keyword evidence="4 6" id="KW-0808">Transferase</keyword>
<evidence type="ECO:0000256" key="3">
    <source>
        <dbReference type="ARBA" id="ARBA00013007"/>
    </source>
</evidence>
<evidence type="ECO:0000313" key="10">
    <source>
        <dbReference type="Proteomes" id="UP000031535"/>
    </source>
</evidence>
<feature type="binding site" evidence="6">
    <location>
        <position position="220"/>
    </location>
    <ligand>
        <name>L-ornithine</name>
        <dbReference type="ChEBI" id="CHEBI:46911"/>
    </ligand>
</feature>
<dbReference type="FunFam" id="3.40.50.1370:FF:000008">
    <property type="entry name" value="Ornithine carbamoyltransferase"/>
    <property type="match status" value="1"/>
</dbReference>
<reference evidence="9 10" key="1">
    <citation type="submission" date="2015-01" db="EMBL/GenBank/DDBJ databases">
        <title>Complete genome of Pseudomonas batumici UCM B-321 producer of the batumin antibiotic with strong antistaphilococcal and potential anticancer activity.</title>
        <authorList>
            <person name="Klochko V.V."/>
            <person name="Zelena L.B."/>
            <person name="Elena K.A."/>
            <person name="Reva O.N."/>
        </authorList>
    </citation>
    <scope>NUCLEOTIDE SEQUENCE [LARGE SCALE GENOMIC DNA]</scope>
    <source>
        <strain evidence="9 10">UCM B-321</strain>
    </source>
</reference>
<protein>
    <recommendedName>
        <fullName evidence="3 6">Ornithine carbamoyltransferase</fullName>
        <shortName evidence="6">OTCase</shortName>
        <ecNumber evidence="3 6">2.1.3.3</ecNumber>
    </recommendedName>
</protein>
<dbReference type="PROSITE" id="PS00097">
    <property type="entry name" value="CARBAMOYLTRANSFERASE"/>
    <property type="match status" value="1"/>
</dbReference>
<evidence type="ECO:0000256" key="5">
    <source>
        <dbReference type="ARBA" id="ARBA00048772"/>
    </source>
</evidence>
<accession>A0A0C2E8L7</accession>
<dbReference type="NCBIfam" id="TIGR00658">
    <property type="entry name" value="orni_carb_tr"/>
    <property type="match status" value="1"/>
</dbReference>
<comment type="pathway">
    <text evidence="1">Amino-acid biosynthesis; L-arginine biosynthesis; L-arginine from L-ornithine and carbamoyl phosphate: step 1/3.</text>
</comment>
<dbReference type="InterPro" id="IPR024904">
    <property type="entry name" value="OTCase_ArgI"/>
</dbReference>
<feature type="binding site" evidence="6">
    <location>
        <begin position="224"/>
        <end position="225"/>
    </location>
    <ligand>
        <name>L-ornithine</name>
        <dbReference type="ChEBI" id="CHEBI:46911"/>
    </ligand>
</feature>
<dbReference type="EC" id="2.1.3.3" evidence="3 6"/>
<dbReference type="NCBIfam" id="NF001986">
    <property type="entry name" value="PRK00779.1"/>
    <property type="match status" value="1"/>
</dbReference>
<feature type="binding site" evidence="6">
    <location>
        <position position="81"/>
    </location>
    <ligand>
        <name>carbamoyl phosphate</name>
        <dbReference type="ChEBI" id="CHEBI:58228"/>
    </ligand>
</feature>
<keyword evidence="6" id="KW-0963">Cytoplasm</keyword>